<evidence type="ECO:0000256" key="3">
    <source>
        <dbReference type="ARBA" id="ARBA00022553"/>
    </source>
</evidence>
<keyword evidence="13" id="KW-1185">Reference proteome</keyword>
<comment type="subunit">
    <text evidence="2">Homotrimer.</text>
</comment>
<dbReference type="InterPro" id="IPR036388">
    <property type="entry name" value="WH-like_DNA-bd_sf"/>
</dbReference>
<feature type="region of interest" description="Disordered" evidence="10">
    <location>
        <begin position="265"/>
        <end position="324"/>
    </location>
</feature>
<dbReference type="InterPro" id="IPR036390">
    <property type="entry name" value="WH_DNA-bd_sf"/>
</dbReference>
<dbReference type="EMBL" id="JANAVB010032220">
    <property type="protein sequence ID" value="KAJ6810655.1"/>
    <property type="molecule type" value="Genomic_DNA"/>
</dbReference>
<dbReference type="GO" id="GO:0005634">
    <property type="term" value="C:nucleus"/>
    <property type="evidence" value="ECO:0007669"/>
    <property type="project" value="UniProtKB-SubCell"/>
</dbReference>
<dbReference type="SUPFAM" id="SSF46785">
    <property type="entry name" value="Winged helix' DNA-binding domain"/>
    <property type="match status" value="1"/>
</dbReference>
<organism evidence="12 13">
    <name type="scientific">Iris pallida</name>
    <name type="common">Sweet iris</name>
    <dbReference type="NCBI Taxonomy" id="29817"/>
    <lineage>
        <taxon>Eukaryota</taxon>
        <taxon>Viridiplantae</taxon>
        <taxon>Streptophyta</taxon>
        <taxon>Embryophyta</taxon>
        <taxon>Tracheophyta</taxon>
        <taxon>Spermatophyta</taxon>
        <taxon>Magnoliopsida</taxon>
        <taxon>Liliopsida</taxon>
        <taxon>Asparagales</taxon>
        <taxon>Iridaceae</taxon>
        <taxon>Iridoideae</taxon>
        <taxon>Irideae</taxon>
        <taxon>Iris</taxon>
    </lineage>
</organism>
<comment type="caution">
    <text evidence="12">The sequence shown here is derived from an EMBL/GenBank/DDBJ whole genome shotgun (WGS) entry which is preliminary data.</text>
</comment>
<comment type="similarity">
    <text evidence="9">Belongs to the HSF family.</text>
</comment>
<comment type="subcellular location">
    <subcellularLocation>
        <location evidence="1">Nucleus</location>
    </subcellularLocation>
</comment>
<reference evidence="12" key="2">
    <citation type="submission" date="2023-04" db="EMBL/GenBank/DDBJ databases">
        <authorList>
            <person name="Bruccoleri R.E."/>
            <person name="Oakeley E.J."/>
            <person name="Faust A.-M."/>
            <person name="Dessus-Babus S."/>
            <person name="Altorfer M."/>
            <person name="Burckhardt D."/>
            <person name="Oertli M."/>
            <person name="Naumann U."/>
            <person name="Petersen F."/>
            <person name="Wong J."/>
        </authorList>
    </citation>
    <scope>NUCLEOTIDE SEQUENCE</scope>
    <source>
        <strain evidence="12">GSM-AAB239-AS_SAM_17_03QT</strain>
        <tissue evidence="12">Leaf</tissue>
    </source>
</reference>
<evidence type="ECO:0000256" key="10">
    <source>
        <dbReference type="SAM" id="MobiDB-lite"/>
    </source>
</evidence>
<dbReference type="PRINTS" id="PR00056">
    <property type="entry name" value="HSFDOMAIN"/>
</dbReference>
<dbReference type="FunFam" id="1.10.10.10:FF:000037">
    <property type="entry name" value="Heat stress transcription factor B-4"/>
    <property type="match status" value="1"/>
</dbReference>
<dbReference type="PANTHER" id="PTHR10015:SF285">
    <property type="entry name" value="HEAT STRESS TRANSCRIPTION FACTOR B-3"/>
    <property type="match status" value="1"/>
</dbReference>
<evidence type="ECO:0000256" key="9">
    <source>
        <dbReference type="RuleBase" id="RU004020"/>
    </source>
</evidence>
<dbReference type="Proteomes" id="UP001140949">
    <property type="component" value="Unassembled WGS sequence"/>
</dbReference>
<feature type="domain" description="HSF-type DNA-binding" evidence="11">
    <location>
        <begin position="63"/>
        <end position="87"/>
    </location>
</feature>
<dbReference type="Pfam" id="PF00447">
    <property type="entry name" value="HSF_DNA-bind"/>
    <property type="match status" value="1"/>
</dbReference>
<dbReference type="PANTHER" id="PTHR10015">
    <property type="entry name" value="HEAT SHOCK TRANSCRIPTION FACTOR"/>
    <property type="match status" value="1"/>
</dbReference>
<dbReference type="Gene3D" id="1.10.10.10">
    <property type="entry name" value="Winged helix-like DNA-binding domain superfamily/Winged helix DNA-binding domain"/>
    <property type="match status" value="1"/>
</dbReference>
<name>A0AAX6F3V1_IRIPA</name>
<keyword evidence="5" id="KW-0346">Stress response</keyword>
<dbReference type="AlphaFoldDB" id="A0AAX6F3V1"/>
<evidence type="ECO:0000256" key="5">
    <source>
        <dbReference type="ARBA" id="ARBA00023016"/>
    </source>
</evidence>
<keyword evidence="8" id="KW-0539">Nucleus</keyword>
<feature type="region of interest" description="Disordered" evidence="10">
    <location>
        <begin position="110"/>
        <end position="159"/>
    </location>
</feature>
<dbReference type="InterPro" id="IPR000232">
    <property type="entry name" value="HSF_DNA-bd"/>
</dbReference>
<feature type="compositionally biased region" description="Low complexity" evidence="10">
    <location>
        <begin position="135"/>
        <end position="148"/>
    </location>
</feature>
<evidence type="ECO:0000256" key="2">
    <source>
        <dbReference type="ARBA" id="ARBA00011233"/>
    </source>
</evidence>
<feature type="compositionally biased region" description="Basic and acidic residues" evidence="10">
    <location>
        <begin position="281"/>
        <end position="298"/>
    </location>
</feature>
<dbReference type="GO" id="GO:0003700">
    <property type="term" value="F:DNA-binding transcription factor activity"/>
    <property type="evidence" value="ECO:0007669"/>
    <property type="project" value="InterPro"/>
</dbReference>
<evidence type="ECO:0000259" key="11">
    <source>
        <dbReference type="PROSITE" id="PS00434"/>
    </source>
</evidence>
<keyword evidence="4" id="KW-0805">Transcription regulation</keyword>
<evidence type="ECO:0000256" key="4">
    <source>
        <dbReference type="ARBA" id="ARBA00023015"/>
    </source>
</evidence>
<evidence type="ECO:0000256" key="8">
    <source>
        <dbReference type="ARBA" id="ARBA00023242"/>
    </source>
</evidence>
<evidence type="ECO:0000256" key="6">
    <source>
        <dbReference type="ARBA" id="ARBA00023125"/>
    </source>
</evidence>
<dbReference type="GO" id="GO:0006357">
    <property type="term" value="P:regulation of transcription by RNA polymerase II"/>
    <property type="evidence" value="ECO:0007669"/>
    <property type="project" value="TreeGrafter"/>
</dbReference>
<evidence type="ECO:0000256" key="7">
    <source>
        <dbReference type="ARBA" id="ARBA00023163"/>
    </source>
</evidence>
<keyword evidence="7" id="KW-0804">Transcription</keyword>
<evidence type="ECO:0000313" key="12">
    <source>
        <dbReference type="EMBL" id="KAJ6810655.1"/>
    </source>
</evidence>
<evidence type="ECO:0000313" key="13">
    <source>
        <dbReference type="Proteomes" id="UP001140949"/>
    </source>
</evidence>
<evidence type="ECO:0000256" key="1">
    <source>
        <dbReference type="ARBA" id="ARBA00004123"/>
    </source>
</evidence>
<dbReference type="GO" id="GO:0000978">
    <property type="term" value="F:RNA polymerase II cis-regulatory region sequence-specific DNA binding"/>
    <property type="evidence" value="ECO:0007669"/>
    <property type="project" value="TreeGrafter"/>
</dbReference>
<sequence length="324" mass="36539">MSACSEKAKDGNVKEKKSRVVVPFLVKTHQMVEEGETDDVISWGATGKSFVVWKPLEFARDLLPAHFKHNNFSSFVRQLNTYGFHKVVPDRWEFENDKFLRGKQGLLNEIRRRRKALPTPTTDRSSNKQRRRSKNNTTNSGEVHSSPSTSPPPSPQSQHYLDLLVDENKKLKKDNHILSTELAEAKKQCKELLGALSKHVSIDELNASLLIEEAASIGVGTSTGEDYNMTEGDDDDDDNIVEEEGEEVARLKVFGVFLKGFEGEKEATTTTTGGGKKEKRGRREERSSDHRPMKKMDLRAPWMQMSSTSRESSKVCNRSITLSL</sequence>
<dbReference type="PROSITE" id="PS00434">
    <property type="entry name" value="HSF_DOMAIN"/>
    <property type="match status" value="1"/>
</dbReference>
<dbReference type="SMART" id="SM00415">
    <property type="entry name" value="HSF"/>
    <property type="match status" value="1"/>
</dbReference>
<gene>
    <name evidence="12" type="ORF">M6B38_104000</name>
</gene>
<keyword evidence="6" id="KW-0238">DNA-binding</keyword>
<feature type="compositionally biased region" description="Polar residues" evidence="10">
    <location>
        <begin position="304"/>
        <end position="324"/>
    </location>
</feature>
<keyword evidence="3" id="KW-0597">Phosphoprotein</keyword>
<reference evidence="12" key="1">
    <citation type="journal article" date="2023" name="GigaByte">
        <title>Genome assembly of the bearded iris, Iris pallida Lam.</title>
        <authorList>
            <person name="Bruccoleri R.E."/>
            <person name="Oakeley E.J."/>
            <person name="Faust A.M.E."/>
            <person name="Altorfer M."/>
            <person name="Dessus-Babus S."/>
            <person name="Burckhardt D."/>
            <person name="Oertli M."/>
            <person name="Naumann U."/>
            <person name="Petersen F."/>
            <person name="Wong J."/>
        </authorList>
    </citation>
    <scope>NUCLEOTIDE SEQUENCE</scope>
    <source>
        <strain evidence="12">GSM-AAB239-AS_SAM_17_03QT</strain>
    </source>
</reference>
<accession>A0AAX6F3V1</accession>
<proteinExistence type="inferred from homology"/>
<protein>
    <submittedName>
        <fullName evidence="12">Heat stress transcription factor B-1-like</fullName>
    </submittedName>
</protein>